<organism evidence="2 3">
    <name type="scientific">Rheinheimera riviphila</name>
    <dbReference type="NCBI Taxonomy" id="1834037"/>
    <lineage>
        <taxon>Bacteria</taxon>
        <taxon>Pseudomonadati</taxon>
        <taxon>Pseudomonadota</taxon>
        <taxon>Gammaproteobacteria</taxon>
        <taxon>Chromatiales</taxon>
        <taxon>Chromatiaceae</taxon>
        <taxon>Rheinheimera</taxon>
    </lineage>
</organism>
<comment type="caution">
    <text evidence="2">The sequence shown here is derived from an EMBL/GenBank/DDBJ whole genome shotgun (WGS) entry which is preliminary data.</text>
</comment>
<protein>
    <submittedName>
        <fullName evidence="2">Uncharacterized protein</fullName>
    </submittedName>
</protein>
<dbReference type="RefSeq" id="WP_127700570.1">
    <property type="nucleotide sequence ID" value="NZ_SACS01000023.1"/>
</dbReference>
<accession>A0A437QFW1</accession>
<evidence type="ECO:0000313" key="2">
    <source>
        <dbReference type="EMBL" id="RVU33336.1"/>
    </source>
</evidence>
<proteinExistence type="predicted"/>
<reference evidence="2 3" key="1">
    <citation type="submission" date="2019-01" db="EMBL/GenBank/DDBJ databases">
        <authorList>
            <person name="Chen W.-M."/>
        </authorList>
    </citation>
    <scope>NUCLEOTIDE SEQUENCE [LARGE SCALE GENOMIC DNA]</scope>
    <source>
        <strain evidence="2 3">KYPC3</strain>
    </source>
</reference>
<dbReference type="EMBL" id="SACS01000023">
    <property type="protein sequence ID" value="RVU33336.1"/>
    <property type="molecule type" value="Genomic_DNA"/>
</dbReference>
<gene>
    <name evidence="2" type="ORF">EOE67_17200</name>
</gene>
<evidence type="ECO:0000313" key="3">
    <source>
        <dbReference type="Proteomes" id="UP000283077"/>
    </source>
</evidence>
<evidence type="ECO:0000256" key="1">
    <source>
        <dbReference type="SAM" id="MobiDB-lite"/>
    </source>
</evidence>
<dbReference type="AlphaFoldDB" id="A0A437QFW1"/>
<dbReference type="Proteomes" id="UP000283077">
    <property type="component" value="Unassembled WGS sequence"/>
</dbReference>
<sequence length="117" mass="13871">MTYTTPKNRLHSKPRGQSQQVQDLQIWRLHQKIVEKIAQDPSLCAQVQQCLEQRLAAGQVRHGEYLYWSCLLLEVHRHQQFSEGVLSLEPRICKYRRRTPFVGILTEQERQQILYGE</sequence>
<keyword evidence="3" id="KW-1185">Reference proteome</keyword>
<dbReference type="OrthoDB" id="6322227at2"/>
<name>A0A437QFW1_9GAMM</name>
<feature type="region of interest" description="Disordered" evidence="1">
    <location>
        <begin position="1"/>
        <end position="21"/>
    </location>
</feature>